<dbReference type="InterPro" id="IPR050268">
    <property type="entry name" value="NADH-dep_flavin_reductase"/>
</dbReference>
<dbReference type="InterPro" id="IPR012349">
    <property type="entry name" value="Split_barrel_FMN-bd"/>
</dbReference>
<evidence type="ECO:0000256" key="2">
    <source>
        <dbReference type="ARBA" id="ARBA00023002"/>
    </source>
</evidence>
<dbReference type="PANTHER" id="PTHR30466">
    <property type="entry name" value="FLAVIN REDUCTASE"/>
    <property type="match status" value="1"/>
</dbReference>
<dbReference type="SUPFAM" id="SSF50475">
    <property type="entry name" value="FMN-binding split barrel"/>
    <property type="match status" value="1"/>
</dbReference>
<dbReference type="GO" id="GO:0010181">
    <property type="term" value="F:FMN binding"/>
    <property type="evidence" value="ECO:0007669"/>
    <property type="project" value="InterPro"/>
</dbReference>
<dbReference type="Gene3D" id="2.30.110.10">
    <property type="entry name" value="Electron Transport, Fmn-binding Protein, Chain A"/>
    <property type="match status" value="1"/>
</dbReference>
<dbReference type="STRING" id="463014.BAU07_21125"/>
<sequence>MSASSPDFDAGYFRTALGRFATGVTVVTASAPDGAPLGLTVSSFNSVSLDPPLILWSLSTASASREAFMRCERYVVNVLAADQLALAERFARGNLLERYAGMRDVRAPGGTRMLDQHCAAWFECYNRSRYEEGDHIIMVGQVEHCGHSGALPLVYHAGGFDLTPAAATADSENTEA</sequence>
<dbReference type="SMART" id="SM00903">
    <property type="entry name" value="Flavin_Reduct"/>
    <property type="match status" value="1"/>
</dbReference>
<comment type="similarity">
    <text evidence="1">Belongs to the non-flavoprotein flavin reductase family.</text>
</comment>
<evidence type="ECO:0000313" key="5">
    <source>
        <dbReference type="Proteomes" id="UP000091926"/>
    </source>
</evidence>
<evidence type="ECO:0000259" key="3">
    <source>
        <dbReference type="SMART" id="SM00903"/>
    </source>
</evidence>
<evidence type="ECO:0000256" key="1">
    <source>
        <dbReference type="ARBA" id="ARBA00008898"/>
    </source>
</evidence>
<dbReference type="Pfam" id="PF01613">
    <property type="entry name" value="Flavin_Reduct"/>
    <property type="match status" value="1"/>
</dbReference>
<dbReference type="Proteomes" id="UP000091926">
    <property type="component" value="Chromosome"/>
</dbReference>
<keyword evidence="5" id="KW-1185">Reference proteome</keyword>
<dbReference type="EMBL" id="CP016172">
    <property type="protein sequence ID" value="ANN79291.1"/>
    <property type="molecule type" value="Genomic_DNA"/>
</dbReference>
<name>A0A193GIP3_9BORD</name>
<feature type="domain" description="Flavin reductase like" evidence="3">
    <location>
        <begin position="17"/>
        <end position="162"/>
    </location>
</feature>
<reference evidence="4 5" key="1">
    <citation type="submission" date="2016-06" db="EMBL/GenBank/DDBJ databases">
        <title>Complete genome sequences of Bordetella bronchialis and Bordetella flabilis.</title>
        <authorList>
            <person name="LiPuma J.J."/>
            <person name="Spilker T."/>
        </authorList>
    </citation>
    <scope>NUCLEOTIDE SEQUENCE [LARGE SCALE GENOMIC DNA]</scope>
    <source>
        <strain evidence="4 5">AU10664</strain>
    </source>
</reference>
<evidence type="ECO:0000313" key="4">
    <source>
        <dbReference type="EMBL" id="ANN79291.1"/>
    </source>
</evidence>
<gene>
    <name evidence="4" type="ORF">BAU07_21125</name>
</gene>
<organism evidence="4 5">
    <name type="scientific">Bordetella flabilis</name>
    <dbReference type="NCBI Taxonomy" id="463014"/>
    <lineage>
        <taxon>Bacteria</taxon>
        <taxon>Pseudomonadati</taxon>
        <taxon>Pseudomonadota</taxon>
        <taxon>Betaproteobacteria</taxon>
        <taxon>Burkholderiales</taxon>
        <taxon>Alcaligenaceae</taxon>
        <taxon>Bordetella</taxon>
    </lineage>
</organism>
<protein>
    <submittedName>
        <fullName evidence="4">Flavin reductase</fullName>
    </submittedName>
</protein>
<dbReference type="PANTHER" id="PTHR30466:SF11">
    <property type="entry name" value="FLAVIN-DEPENDENT MONOOXYGENASE, REDUCTASE SUBUNIT HSAB"/>
    <property type="match status" value="1"/>
</dbReference>
<proteinExistence type="inferred from homology"/>
<dbReference type="RefSeq" id="WP_066662080.1">
    <property type="nucleotide sequence ID" value="NZ_CBCSCL010000011.1"/>
</dbReference>
<dbReference type="InterPro" id="IPR002563">
    <property type="entry name" value="Flavin_Rdtase-like_dom"/>
</dbReference>
<accession>A0A193GIP3</accession>
<dbReference type="KEGG" id="bfz:BAU07_21125"/>
<dbReference type="AlphaFoldDB" id="A0A193GIP3"/>
<keyword evidence="2" id="KW-0560">Oxidoreductase</keyword>
<dbReference type="OrthoDB" id="9792858at2"/>
<dbReference type="GO" id="GO:0042602">
    <property type="term" value="F:riboflavin reductase (NADPH) activity"/>
    <property type="evidence" value="ECO:0007669"/>
    <property type="project" value="TreeGrafter"/>
</dbReference>